<sequence>MTQPLIGIICCHKTLANYGIQEAHDSYINAIVEAGGIPILLPQQLNHCAQRDQLFAQLDGILLTGSASNVSPFHYHATHAEPHSDLGRDTLSFHLLAYARDHDLPLLAICRGHQEMNVFFGGTLTPDWRKKEQYYLPHLENETDPLAVQYQEVHDICIHRGGILADFGTTAMVNSLHQQAIDKLAPALFLEASASDGMMEAISLPEHRFMLGVQWHPEFNSGVRLLSRYIFERFFAAIQNR</sequence>
<accession>A5EV81</accession>
<dbReference type="SUPFAM" id="SSF52317">
    <property type="entry name" value="Class I glutamine amidotransferase-like"/>
    <property type="match status" value="1"/>
</dbReference>
<dbReference type="GO" id="GO:0033969">
    <property type="term" value="F:gamma-glutamyl-gamma-aminobutyrate hydrolase activity"/>
    <property type="evidence" value="ECO:0007669"/>
    <property type="project" value="TreeGrafter"/>
</dbReference>
<dbReference type="InterPro" id="IPR011697">
    <property type="entry name" value="Peptidase_C26"/>
</dbReference>
<evidence type="ECO:0000313" key="1">
    <source>
        <dbReference type="EMBL" id="ABQ13797.1"/>
    </source>
</evidence>
<dbReference type="PROSITE" id="PS51273">
    <property type="entry name" value="GATASE_TYPE_1"/>
    <property type="match status" value="1"/>
</dbReference>
<protein>
    <submittedName>
        <fullName evidence="1">Glutamine amidotransferase</fullName>
    </submittedName>
</protein>
<keyword evidence="1" id="KW-0315">Glutamine amidotransferase</keyword>
<dbReference type="GO" id="GO:0005829">
    <property type="term" value="C:cytosol"/>
    <property type="evidence" value="ECO:0007669"/>
    <property type="project" value="TreeGrafter"/>
</dbReference>
<dbReference type="CDD" id="cd01745">
    <property type="entry name" value="GATase1_2"/>
    <property type="match status" value="1"/>
</dbReference>
<dbReference type="PANTHER" id="PTHR43235:SF1">
    <property type="entry name" value="GLUTAMINE AMIDOTRANSFERASE PB2B2.05-RELATED"/>
    <property type="match status" value="1"/>
</dbReference>
<evidence type="ECO:0000313" key="2">
    <source>
        <dbReference type="Proteomes" id="UP000000248"/>
    </source>
</evidence>
<organism evidence="1 2">
    <name type="scientific">Dichelobacter nodosus (strain VCS1703A)</name>
    <dbReference type="NCBI Taxonomy" id="246195"/>
    <lineage>
        <taxon>Bacteria</taxon>
        <taxon>Pseudomonadati</taxon>
        <taxon>Pseudomonadota</taxon>
        <taxon>Gammaproteobacteria</taxon>
        <taxon>Cardiobacteriales</taxon>
        <taxon>Cardiobacteriaceae</taxon>
        <taxon>Dichelobacter</taxon>
    </lineage>
</organism>
<keyword evidence="1" id="KW-0808">Transferase</keyword>
<dbReference type="HOGENOM" id="CLU_030756_0_0_6"/>
<dbReference type="InterPro" id="IPR029062">
    <property type="entry name" value="Class_I_gatase-like"/>
</dbReference>
<dbReference type="EMBL" id="CP000513">
    <property type="protein sequence ID" value="ABQ13797.1"/>
    <property type="molecule type" value="Genomic_DNA"/>
</dbReference>
<dbReference type="PANTHER" id="PTHR43235">
    <property type="entry name" value="GLUTAMINE AMIDOTRANSFERASE PB2B2.05-RELATED"/>
    <property type="match status" value="1"/>
</dbReference>
<dbReference type="RefSeq" id="WP_012030986.1">
    <property type="nucleotide sequence ID" value="NC_009446.1"/>
</dbReference>
<keyword evidence="2" id="KW-1185">Reference proteome</keyword>
<dbReference type="AlphaFoldDB" id="A5EV81"/>
<dbReference type="OrthoDB" id="9813383at2"/>
<dbReference type="Pfam" id="PF07722">
    <property type="entry name" value="Peptidase_C26"/>
    <property type="match status" value="1"/>
</dbReference>
<dbReference type="GO" id="GO:0016740">
    <property type="term" value="F:transferase activity"/>
    <property type="evidence" value="ECO:0007669"/>
    <property type="project" value="UniProtKB-KW"/>
</dbReference>
<name>A5EV81_DICNV</name>
<dbReference type="GO" id="GO:0006598">
    <property type="term" value="P:polyamine catabolic process"/>
    <property type="evidence" value="ECO:0007669"/>
    <property type="project" value="TreeGrafter"/>
</dbReference>
<dbReference type="KEGG" id="dno:DNO_0653"/>
<gene>
    <name evidence="1" type="ordered locus">DNO_0653</name>
</gene>
<dbReference type="eggNOG" id="COG2071">
    <property type="taxonomic scope" value="Bacteria"/>
</dbReference>
<reference evidence="1 2" key="1">
    <citation type="journal article" date="2007" name="Nat. Biotechnol.">
        <title>Genome sequence and identification of candidate vaccine antigens from the animal pathogen Dichelobacter nodosus.</title>
        <authorList>
            <person name="Myers G.S."/>
            <person name="Parker D."/>
            <person name="Al-Hasani K."/>
            <person name="Kennan R.M."/>
            <person name="Seemann T."/>
            <person name="Ren Q."/>
            <person name="Badger J.H."/>
            <person name="Selengut J.D."/>
            <person name="Deboy R.T."/>
            <person name="Tettelin H."/>
            <person name="Boyce J.D."/>
            <person name="McCarl V.P."/>
            <person name="Han X."/>
            <person name="Nelson W.C."/>
            <person name="Madupu R."/>
            <person name="Mohamoud Y."/>
            <person name="Holley T."/>
            <person name="Fedorova N."/>
            <person name="Khouri H."/>
            <person name="Bottomley S.P."/>
            <person name="Whittington R.J."/>
            <person name="Adler B."/>
            <person name="Songer J.G."/>
            <person name="Rood J.I."/>
            <person name="Paulsen I.T."/>
        </authorList>
    </citation>
    <scope>NUCLEOTIDE SEQUENCE [LARGE SCALE GENOMIC DNA]</scope>
    <source>
        <strain evidence="1 2">VCS1703A</strain>
    </source>
</reference>
<dbReference type="Gene3D" id="3.40.50.880">
    <property type="match status" value="1"/>
</dbReference>
<dbReference type="MEROPS" id="C26.961"/>
<proteinExistence type="predicted"/>
<dbReference type="Proteomes" id="UP000000248">
    <property type="component" value="Chromosome"/>
</dbReference>
<dbReference type="InterPro" id="IPR044668">
    <property type="entry name" value="PuuD-like"/>
</dbReference>